<evidence type="ECO:0000313" key="3">
    <source>
        <dbReference type="EMBL" id="KLK94024.1"/>
    </source>
</evidence>
<accession>A0A0H1RG30</accession>
<reference evidence="3 4" key="1">
    <citation type="submission" date="2015-05" db="EMBL/GenBank/DDBJ databases">
        <title>Draft genome sequence of Microvirga vignae strain BR3299, a novel nitrogen fixing bacteria isolated from Brazil semi-aired region.</title>
        <authorList>
            <person name="Zilli J.E."/>
            <person name="Passos S.R."/>
            <person name="Leite J."/>
            <person name="Baldani J.I."/>
            <person name="Xavier G.R."/>
            <person name="Rumjaneck N.G."/>
            <person name="Simoes-Araujo J.L."/>
        </authorList>
    </citation>
    <scope>NUCLEOTIDE SEQUENCE [LARGE SCALE GENOMIC DNA]</scope>
    <source>
        <strain evidence="3 4">BR3299</strain>
    </source>
</reference>
<keyword evidence="4" id="KW-1185">Reference proteome</keyword>
<comment type="caution">
    <text evidence="3">The sequence shown here is derived from an EMBL/GenBank/DDBJ whole genome shotgun (WGS) entry which is preliminary data.</text>
</comment>
<feature type="signal peptide" evidence="2">
    <location>
        <begin position="1"/>
        <end position="22"/>
    </location>
</feature>
<dbReference type="Proteomes" id="UP000035489">
    <property type="component" value="Unassembled WGS sequence"/>
</dbReference>
<evidence type="ECO:0008006" key="5">
    <source>
        <dbReference type="Google" id="ProtNLM"/>
    </source>
</evidence>
<keyword evidence="2" id="KW-0732">Signal</keyword>
<keyword evidence="1" id="KW-1133">Transmembrane helix</keyword>
<dbReference type="RefSeq" id="WP_047188066.1">
    <property type="nucleotide sequence ID" value="NZ_LCYG01000016.1"/>
</dbReference>
<gene>
    <name evidence="3" type="ORF">AA309_06085</name>
</gene>
<keyword evidence="1" id="KW-0812">Transmembrane</keyword>
<organism evidence="3 4">
    <name type="scientific">Microvirga vignae</name>
    <dbReference type="NCBI Taxonomy" id="1225564"/>
    <lineage>
        <taxon>Bacteria</taxon>
        <taxon>Pseudomonadati</taxon>
        <taxon>Pseudomonadota</taxon>
        <taxon>Alphaproteobacteria</taxon>
        <taxon>Hyphomicrobiales</taxon>
        <taxon>Methylobacteriaceae</taxon>
        <taxon>Microvirga</taxon>
    </lineage>
</organism>
<dbReference type="STRING" id="1225564.AA309_06085"/>
<dbReference type="AlphaFoldDB" id="A0A0H1RG30"/>
<evidence type="ECO:0000313" key="4">
    <source>
        <dbReference type="Proteomes" id="UP000035489"/>
    </source>
</evidence>
<dbReference type="PATRIC" id="fig|1225564.3.peg.1689"/>
<evidence type="ECO:0000256" key="1">
    <source>
        <dbReference type="SAM" id="Phobius"/>
    </source>
</evidence>
<proteinExistence type="predicted"/>
<feature type="transmembrane region" description="Helical" evidence="1">
    <location>
        <begin position="49"/>
        <end position="74"/>
    </location>
</feature>
<dbReference type="EMBL" id="LCYG01000016">
    <property type="protein sequence ID" value="KLK94024.1"/>
    <property type="molecule type" value="Genomic_DNA"/>
</dbReference>
<sequence>MLPIWSLAALTLAALSLGPSFAHVLEAPPRLTVWSPELWRDATVFNGQFALFALIGGPLDLGAIFTTAVLAFLLRGNKSRFRLALAGAILFALGLAVWFGWVAPANSVLATWQPGPIPENFVVIRNRWETGHMAVAALKLLGLMATALAVTPSARPLPEASW</sequence>
<feature type="transmembrane region" description="Helical" evidence="1">
    <location>
        <begin position="81"/>
        <end position="101"/>
    </location>
</feature>
<evidence type="ECO:0000256" key="2">
    <source>
        <dbReference type="SAM" id="SignalP"/>
    </source>
</evidence>
<name>A0A0H1RG30_9HYPH</name>
<protein>
    <recommendedName>
        <fullName evidence="5">DUF1772 domain-containing protein</fullName>
    </recommendedName>
</protein>
<dbReference type="OrthoDB" id="8277996at2"/>
<feature type="chain" id="PRO_5002593264" description="DUF1772 domain-containing protein" evidence="2">
    <location>
        <begin position="23"/>
        <end position="162"/>
    </location>
</feature>
<keyword evidence="1" id="KW-0472">Membrane</keyword>